<evidence type="ECO:0000259" key="1">
    <source>
        <dbReference type="Pfam" id="PF08242"/>
    </source>
</evidence>
<dbReference type="Pfam" id="PF08242">
    <property type="entry name" value="Methyltransf_12"/>
    <property type="match status" value="1"/>
</dbReference>
<reference evidence="2 3" key="1">
    <citation type="submission" date="2020-04" db="EMBL/GenBank/DDBJ databases">
        <authorList>
            <person name="De Canck E."/>
        </authorList>
    </citation>
    <scope>NUCLEOTIDE SEQUENCE [LARGE SCALE GENOMIC DNA]</scope>
    <source>
        <strain evidence="2 3">LMG 29542</strain>
    </source>
</reference>
<evidence type="ECO:0000313" key="2">
    <source>
        <dbReference type="EMBL" id="CAB3774756.1"/>
    </source>
</evidence>
<proteinExistence type="predicted"/>
<dbReference type="Proteomes" id="UP000494363">
    <property type="component" value="Unassembled WGS sequence"/>
</dbReference>
<dbReference type="AlphaFoldDB" id="A0A6J5FBX1"/>
<protein>
    <recommendedName>
        <fullName evidence="1">Methyltransferase type 12 domain-containing protein</fullName>
    </recommendedName>
</protein>
<feature type="domain" description="Methyltransferase type 12" evidence="1">
    <location>
        <begin position="292"/>
        <end position="405"/>
    </location>
</feature>
<sequence length="467" mass="51703">MSDFSAIHDMHLTASFLDAGDQTIRADIANIEQGKLTLEIYAPFRNLRRGDLIRNLVVSGAGFEVAVGDAHLSDKIDTRLGMLVSLDLDEGSSDLFEGVGAAVSDIAASASLSNLSFMHSNIETGFRVSVDDWRRTLESISVWAERYGLEEQKRFADSRALGEACQRAAAPLFSAINECVASFEREAARIPLELATIHQQYARRVLHPAVLSAPFVYRAYSKPLGFPGDYGVVDQILSDPWQGPTIYSRIVNSAFLSAAPAQAHRNRVEILESKLRETATRAVGESRTASVLNIGCGPAAEIQRFIEKSVNCVNLEFTLVDFCTEAIEYARAQIYKVTGLTKRPVKVTFLDQSVDKLISKGLQFHSAGEGYDFIYCAGLFDYLSDRTCQKLLSRLHTLLKSDGRILVTNVHPRNPIPLMMEYILDWRVIHRSDSSMIGILPRDVSISAPSIYADASEVNIFMEIRKA</sequence>
<dbReference type="EMBL" id="CADIKH010000163">
    <property type="protein sequence ID" value="CAB3774756.1"/>
    <property type="molecule type" value="Genomic_DNA"/>
</dbReference>
<dbReference type="CDD" id="cd02440">
    <property type="entry name" value="AdoMet_MTases"/>
    <property type="match status" value="1"/>
</dbReference>
<gene>
    <name evidence="2" type="ORF">LMG29542_08134</name>
</gene>
<dbReference type="SUPFAM" id="SSF53335">
    <property type="entry name" value="S-adenosyl-L-methionine-dependent methyltransferases"/>
    <property type="match status" value="1"/>
</dbReference>
<organism evidence="2 3">
    <name type="scientific">Paraburkholderia humisilvae</name>
    <dbReference type="NCBI Taxonomy" id="627669"/>
    <lineage>
        <taxon>Bacteria</taxon>
        <taxon>Pseudomonadati</taxon>
        <taxon>Pseudomonadota</taxon>
        <taxon>Betaproteobacteria</taxon>
        <taxon>Burkholderiales</taxon>
        <taxon>Burkholderiaceae</taxon>
        <taxon>Paraburkholderia</taxon>
    </lineage>
</organism>
<keyword evidence="3" id="KW-1185">Reference proteome</keyword>
<name>A0A6J5FBX1_9BURK</name>
<evidence type="ECO:0000313" key="3">
    <source>
        <dbReference type="Proteomes" id="UP000494363"/>
    </source>
</evidence>
<dbReference type="InterPro" id="IPR029063">
    <property type="entry name" value="SAM-dependent_MTases_sf"/>
</dbReference>
<dbReference type="RefSeq" id="WP_175233240.1">
    <property type="nucleotide sequence ID" value="NZ_CADIKH010000163.1"/>
</dbReference>
<dbReference type="InterPro" id="IPR013217">
    <property type="entry name" value="Methyltransf_12"/>
</dbReference>
<dbReference type="Gene3D" id="3.40.50.150">
    <property type="entry name" value="Vaccinia Virus protein VP39"/>
    <property type="match status" value="1"/>
</dbReference>
<accession>A0A6J5FBX1</accession>